<dbReference type="GO" id="GO:0004190">
    <property type="term" value="F:aspartic-type endopeptidase activity"/>
    <property type="evidence" value="ECO:0007669"/>
    <property type="project" value="InterPro"/>
</dbReference>
<dbReference type="EMBL" id="CM026431">
    <property type="protein sequence ID" value="KAG0558375.1"/>
    <property type="molecule type" value="Genomic_DNA"/>
</dbReference>
<dbReference type="Proteomes" id="UP000822688">
    <property type="component" value="Chromosome 10"/>
</dbReference>
<protein>
    <recommendedName>
        <fullName evidence="3">Peptidase A2 domain-containing protein</fullName>
    </recommendedName>
</protein>
<dbReference type="GO" id="GO:0006508">
    <property type="term" value="P:proteolysis"/>
    <property type="evidence" value="ECO:0007669"/>
    <property type="project" value="InterPro"/>
</dbReference>
<dbReference type="AlphaFoldDB" id="A0A8T0GIG6"/>
<proteinExistence type="predicted"/>
<dbReference type="SUPFAM" id="SSF50630">
    <property type="entry name" value="Acid proteases"/>
    <property type="match status" value="1"/>
</dbReference>
<dbReference type="Gene3D" id="2.40.70.10">
    <property type="entry name" value="Acid Proteases"/>
    <property type="match status" value="1"/>
</dbReference>
<dbReference type="InterPro" id="IPR021109">
    <property type="entry name" value="Peptidase_aspartic_dom_sf"/>
</dbReference>
<accession>A0A8T0GIG6</accession>
<evidence type="ECO:0000313" key="1">
    <source>
        <dbReference type="EMBL" id="KAG0558375.1"/>
    </source>
</evidence>
<sequence>MSSLSPLQSVTFSKLKSLEEKNLLASCRTCNGPITKYDKTCPHCHLSSTINKFNEKNKLHCAQMSYRQRGSQHLDYIRTSDDEVCNCCVGYPNTCNSYSPGSSSKSDSECETPYYKPKKKSHDNSSKDPYETLEKNFDEWYEYWTKYEGYTPTLDLIENEESVAIVCGKVNGVQTTMLLDTGSSISAITESFAQQLHLETWYTDDVLVVTLANTHVERYPERMCIVTFEIGDLQISEELNVLPGQIYNITLGKNWLKSHMAICDYGLDILRLPGSRPIRMGIPAPIAPFKNPVKSKNKKPKNLLSQRIKSSTYPNLRTLLFMGGWLPPCLRAR</sequence>
<dbReference type="InterPro" id="IPR001969">
    <property type="entry name" value="Aspartic_peptidase_AS"/>
</dbReference>
<dbReference type="CDD" id="cd00303">
    <property type="entry name" value="retropepsin_like"/>
    <property type="match status" value="1"/>
</dbReference>
<dbReference type="Pfam" id="PF13975">
    <property type="entry name" value="gag-asp_proteas"/>
    <property type="match status" value="1"/>
</dbReference>
<dbReference type="PROSITE" id="PS00141">
    <property type="entry name" value="ASP_PROTEASE"/>
    <property type="match status" value="1"/>
</dbReference>
<comment type="caution">
    <text evidence="1">The sequence shown here is derived from an EMBL/GenBank/DDBJ whole genome shotgun (WGS) entry which is preliminary data.</text>
</comment>
<reference evidence="1" key="1">
    <citation type="submission" date="2020-06" db="EMBL/GenBank/DDBJ databases">
        <title>WGS assembly of Ceratodon purpureus strain R40.</title>
        <authorList>
            <person name="Carey S.B."/>
            <person name="Jenkins J."/>
            <person name="Shu S."/>
            <person name="Lovell J.T."/>
            <person name="Sreedasyam A."/>
            <person name="Maumus F."/>
            <person name="Tiley G.P."/>
            <person name="Fernandez-Pozo N."/>
            <person name="Barry K."/>
            <person name="Chen C."/>
            <person name="Wang M."/>
            <person name="Lipzen A."/>
            <person name="Daum C."/>
            <person name="Saski C.A."/>
            <person name="Payton A.C."/>
            <person name="Mcbreen J.C."/>
            <person name="Conrad R.E."/>
            <person name="Kollar L.M."/>
            <person name="Olsson S."/>
            <person name="Huttunen S."/>
            <person name="Landis J.B."/>
            <person name="Wickett N.J."/>
            <person name="Johnson M.G."/>
            <person name="Rensing S.A."/>
            <person name="Grimwood J."/>
            <person name="Schmutz J."/>
            <person name="Mcdaniel S.F."/>
        </authorList>
    </citation>
    <scope>NUCLEOTIDE SEQUENCE</scope>
    <source>
        <strain evidence="1">R40</strain>
    </source>
</reference>
<gene>
    <name evidence="1" type="ORF">KC19_10G023000</name>
</gene>
<organism evidence="1 2">
    <name type="scientific">Ceratodon purpureus</name>
    <name type="common">Fire moss</name>
    <name type="synonym">Dicranum purpureum</name>
    <dbReference type="NCBI Taxonomy" id="3225"/>
    <lineage>
        <taxon>Eukaryota</taxon>
        <taxon>Viridiplantae</taxon>
        <taxon>Streptophyta</taxon>
        <taxon>Embryophyta</taxon>
        <taxon>Bryophyta</taxon>
        <taxon>Bryophytina</taxon>
        <taxon>Bryopsida</taxon>
        <taxon>Dicranidae</taxon>
        <taxon>Pseudoditrichales</taxon>
        <taxon>Ditrichaceae</taxon>
        <taxon>Ceratodon</taxon>
    </lineage>
</organism>
<name>A0A8T0GIG6_CERPU</name>
<evidence type="ECO:0008006" key="3">
    <source>
        <dbReference type="Google" id="ProtNLM"/>
    </source>
</evidence>
<keyword evidence="2" id="KW-1185">Reference proteome</keyword>
<evidence type="ECO:0000313" key="2">
    <source>
        <dbReference type="Proteomes" id="UP000822688"/>
    </source>
</evidence>